<dbReference type="EMBL" id="CAADHO010000012">
    <property type="protein sequence ID" value="VFQ47013.1"/>
    <property type="molecule type" value="Genomic_DNA"/>
</dbReference>
<evidence type="ECO:0000313" key="1">
    <source>
        <dbReference type="EMBL" id="VFQ47013.1"/>
    </source>
</evidence>
<proteinExistence type="predicted"/>
<accession>A0A4U8YZ93</accession>
<sequence length="197" mass="23028">MKKNRCRRGQVSHLRRQGCACRLRGYHRAHELCVMGKNKCAGQMLFPSRHIDTTIRGKRHKRLSRYNSVFSSHCPDRRTSSSPKAAESSSSNVSRLIRLRFFEGFLRDRNKTFFLINPSVVNTYGPENSTEAWSSESFPSQRHHMCGVKRQMELRQRQYKALHYRLTCLRGVLQSEFNPKPMRAPRWGLSMTKENVP</sequence>
<organism evidence="1 2">
    <name type="scientific">Desulfoluna butyratoxydans</name>
    <dbReference type="NCBI Taxonomy" id="231438"/>
    <lineage>
        <taxon>Bacteria</taxon>
        <taxon>Pseudomonadati</taxon>
        <taxon>Thermodesulfobacteriota</taxon>
        <taxon>Desulfobacteria</taxon>
        <taxon>Desulfobacterales</taxon>
        <taxon>Desulfolunaceae</taxon>
        <taxon>Desulfoluna</taxon>
    </lineage>
</organism>
<gene>
    <name evidence="1" type="ORF">MSL71_46950</name>
</gene>
<dbReference type="Proteomes" id="UP000507962">
    <property type="component" value="Unassembled WGS sequence"/>
</dbReference>
<dbReference type="AlphaFoldDB" id="A0A4U8YZ93"/>
<reference evidence="1 2" key="1">
    <citation type="submission" date="2019-03" db="EMBL/GenBank/DDBJ databases">
        <authorList>
            <person name="Nijsse B."/>
        </authorList>
    </citation>
    <scope>NUCLEOTIDE SEQUENCE [LARGE SCALE GENOMIC DNA]</scope>
    <source>
        <strain evidence="1">Desulfoluna butyratoxydans MSL71</strain>
    </source>
</reference>
<evidence type="ECO:0000313" key="2">
    <source>
        <dbReference type="Proteomes" id="UP000507962"/>
    </source>
</evidence>
<keyword evidence="2" id="KW-1185">Reference proteome</keyword>
<name>A0A4U8YZ93_9BACT</name>
<protein>
    <submittedName>
        <fullName evidence="1">Uncharacterized protein</fullName>
    </submittedName>
</protein>